<dbReference type="RefSeq" id="WP_091516554.1">
    <property type="nucleotide sequence ID" value="NZ_FOLE01000015.1"/>
</dbReference>
<reference evidence="18 19" key="1">
    <citation type="submission" date="2016-10" db="EMBL/GenBank/DDBJ databases">
        <authorList>
            <person name="de Groot N.N."/>
        </authorList>
    </citation>
    <scope>NUCLEOTIDE SEQUENCE [LARGE SCALE GENOMIC DNA]</scope>
    <source>
        <strain evidence="18 19">DSM 6793</strain>
    </source>
</reference>
<protein>
    <recommendedName>
        <fullName evidence="16">Methionine--tRNA ligase</fullName>
        <ecNumber evidence="16">6.1.1.10</ecNumber>
    </recommendedName>
    <alternativeName>
        <fullName evidence="16">Methionyl-tRNA synthetase</fullName>
        <shortName evidence="16">MetRS</shortName>
    </alternativeName>
</protein>
<feature type="binding site" evidence="16">
    <location>
        <position position="161"/>
    </location>
    <ligand>
        <name>Zn(2+)</name>
        <dbReference type="ChEBI" id="CHEBI:29105"/>
    </ligand>
</feature>
<dbReference type="InterPro" id="IPR001412">
    <property type="entry name" value="aa-tRNA-synth_I_CS"/>
</dbReference>
<organism evidence="18 19">
    <name type="scientific">Flexibacter flexilis DSM 6793</name>
    <dbReference type="NCBI Taxonomy" id="927664"/>
    <lineage>
        <taxon>Bacteria</taxon>
        <taxon>Pseudomonadati</taxon>
        <taxon>Bacteroidota</taxon>
        <taxon>Cytophagia</taxon>
        <taxon>Cytophagales</taxon>
        <taxon>Flexibacteraceae</taxon>
        <taxon>Flexibacter</taxon>
    </lineage>
</organism>
<dbReference type="Gene3D" id="3.40.50.620">
    <property type="entry name" value="HUPs"/>
    <property type="match status" value="1"/>
</dbReference>
<accession>A0A1I1NGN3</accession>
<comment type="subunit">
    <text evidence="4 16">Homodimer.</text>
</comment>
<dbReference type="NCBIfam" id="NF001100">
    <property type="entry name" value="PRK00133.1"/>
    <property type="match status" value="1"/>
</dbReference>
<keyword evidence="12 16" id="KW-0694">RNA-binding</keyword>
<keyword evidence="9 16" id="KW-0547">Nucleotide-binding</keyword>
<dbReference type="GO" id="GO:0005524">
    <property type="term" value="F:ATP binding"/>
    <property type="evidence" value="ECO:0007669"/>
    <property type="project" value="UniProtKB-UniRule"/>
</dbReference>
<dbReference type="SUPFAM" id="SSF52374">
    <property type="entry name" value="Nucleotidylyl transferase"/>
    <property type="match status" value="1"/>
</dbReference>
<dbReference type="Pfam" id="PF19303">
    <property type="entry name" value="Anticodon_3"/>
    <property type="match status" value="1"/>
</dbReference>
<dbReference type="NCBIfam" id="TIGR00398">
    <property type="entry name" value="metG"/>
    <property type="match status" value="1"/>
</dbReference>
<dbReference type="STRING" id="927664.SAMN05421780_11517"/>
<dbReference type="InterPro" id="IPR014758">
    <property type="entry name" value="Met-tRNA_synth"/>
</dbReference>
<evidence type="ECO:0000259" key="17">
    <source>
        <dbReference type="PROSITE" id="PS50886"/>
    </source>
</evidence>
<dbReference type="PROSITE" id="PS50886">
    <property type="entry name" value="TRBD"/>
    <property type="match status" value="1"/>
</dbReference>
<dbReference type="SUPFAM" id="SSF57770">
    <property type="entry name" value="Methionyl-tRNA synthetase (MetRS), Zn-domain"/>
    <property type="match status" value="1"/>
</dbReference>
<evidence type="ECO:0000313" key="18">
    <source>
        <dbReference type="EMBL" id="SFC96864.1"/>
    </source>
</evidence>
<dbReference type="InterPro" id="IPR004495">
    <property type="entry name" value="Met-tRNA-synth_bsu_C"/>
</dbReference>
<evidence type="ECO:0000256" key="7">
    <source>
        <dbReference type="ARBA" id="ARBA00022598"/>
    </source>
</evidence>
<dbReference type="GO" id="GO:0046872">
    <property type="term" value="F:metal ion binding"/>
    <property type="evidence" value="ECO:0007669"/>
    <property type="project" value="UniProtKB-KW"/>
</dbReference>
<dbReference type="Pfam" id="PF01588">
    <property type="entry name" value="tRNA_bind"/>
    <property type="match status" value="1"/>
</dbReference>
<dbReference type="InterPro" id="IPR015413">
    <property type="entry name" value="Methionyl/Leucyl_tRNA_Synth"/>
</dbReference>
<comment type="subcellular location">
    <subcellularLocation>
        <location evidence="2 16">Cytoplasm</location>
    </subcellularLocation>
</comment>
<name>A0A1I1NGN3_9BACT</name>
<sequence>MSLAHPQRYTITAALPYANGPVHIGHLAGVYIPADIYVRYLRLRNRDVIFVCGSDEHGVPVTIRAKKEGITTQQAVDKYHQIIGDSFKDFGISFDIYSRTSNATHHETSSAFFKKLYEEGKFVEQTSEQYYDEKSAQFLADRYIQGTCPKCGHENAYGDQCESCGSTLSPTELVNPRSMLSGEPPVLRPTKHWFLPLDQYEGWLREWILEGHKDWKTNVYGQCKSWIEQGLQPRAVTRDLEWGVPVPVAGAEGKVLYVWFDAPIGYISATKDYFKQNPEHAAHKNVKSADWEKYWQSPDTKLLHFIGKDNIVFHCIIFPAMLKAHGDYILPDNVPANEFLNLEGNKISTSRNWAVWLHEYLQDFPQKQDVLRYVLCANAPETKDNDFTWKDFQARNNNELVATFGNFVNRAVVLTHKFFGGKVPRRGQLYDIDNELLEKLKITPERIATSIEAYRFREAQNEFMELARMGNKYLADTEPWKLIKTDIERTATILHISLQVVASLAVLCEPFMPFTSKKLYGILGINNPLYFPSGEYPEIREREGDKWVAAGATWFLSEGHEIAQAELLFDKIEDDVVAAQVQKLLDTKKANELAAKPLPPAKEPVTFEDFGAMDIRVATILEAEAVPKTKKLLKLTLDTGLDKRTVVSGIAEHYNPADIIGQQVCLLANLAPREIKGITSQGMILMAENKDGSLAFVVPSKEIINGGTIS</sequence>
<dbReference type="PROSITE" id="PS00178">
    <property type="entry name" value="AA_TRNA_LIGASE_I"/>
    <property type="match status" value="1"/>
</dbReference>
<dbReference type="SUPFAM" id="SSF47323">
    <property type="entry name" value="Anticodon-binding domain of a subclass of class I aminoacyl-tRNA synthetases"/>
    <property type="match status" value="1"/>
</dbReference>
<dbReference type="EMBL" id="FOLE01000015">
    <property type="protein sequence ID" value="SFC96864.1"/>
    <property type="molecule type" value="Genomic_DNA"/>
</dbReference>
<dbReference type="HAMAP" id="MF_00098">
    <property type="entry name" value="Met_tRNA_synth_type1"/>
    <property type="match status" value="1"/>
</dbReference>
<evidence type="ECO:0000256" key="9">
    <source>
        <dbReference type="ARBA" id="ARBA00022741"/>
    </source>
</evidence>
<keyword evidence="8 16" id="KW-0479">Metal-binding</keyword>
<keyword evidence="19" id="KW-1185">Reference proteome</keyword>
<keyword evidence="7 16" id="KW-0436">Ligase</keyword>
<evidence type="ECO:0000256" key="10">
    <source>
        <dbReference type="ARBA" id="ARBA00022833"/>
    </source>
</evidence>
<keyword evidence="10 16" id="KW-0862">Zinc</keyword>
<dbReference type="FunFam" id="2.20.28.20:FF:000001">
    <property type="entry name" value="Methionine--tRNA ligase"/>
    <property type="match status" value="1"/>
</dbReference>
<comment type="cofactor">
    <cofactor evidence="16">
        <name>Zn(2+)</name>
        <dbReference type="ChEBI" id="CHEBI:29105"/>
    </cofactor>
    <text evidence="16">Binds 1 zinc ion per subunit.</text>
</comment>
<comment type="similarity">
    <text evidence="3 16">Belongs to the class-I aminoacyl-tRNA synthetase family. MetG type 1 subfamily.</text>
</comment>
<feature type="domain" description="TRNA-binding" evidence="17">
    <location>
        <begin position="609"/>
        <end position="710"/>
    </location>
</feature>
<feature type="short sequence motif" description="'KMSKS' region" evidence="16">
    <location>
        <begin position="346"/>
        <end position="350"/>
    </location>
</feature>
<evidence type="ECO:0000256" key="1">
    <source>
        <dbReference type="ARBA" id="ARBA00003314"/>
    </source>
</evidence>
<dbReference type="Gene3D" id="2.40.50.140">
    <property type="entry name" value="Nucleic acid-binding proteins"/>
    <property type="match status" value="1"/>
</dbReference>
<feature type="short sequence motif" description="'HIGH' region" evidence="16">
    <location>
        <begin position="16"/>
        <end position="26"/>
    </location>
</feature>
<dbReference type="AlphaFoldDB" id="A0A1I1NGN3"/>
<keyword evidence="14 16" id="KW-0030">Aminoacyl-tRNA synthetase</keyword>
<evidence type="ECO:0000256" key="11">
    <source>
        <dbReference type="ARBA" id="ARBA00022840"/>
    </source>
</evidence>
<evidence type="ECO:0000256" key="3">
    <source>
        <dbReference type="ARBA" id="ARBA00008258"/>
    </source>
</evidence>
<evidence type="ECO:0000256" key="16">
    <source>
        <dbReference type="HAMAP-Rule" id="MF_00098"/>
    </source>
</evidence>
<dbReference type="Gene3D" id="2.20.28.20">
    <property type="entry name" value="Methionyl-tRNA synthetase, Zn-domain"/>
    <property type="match status" value="1"/>
</dbReference>
<dbReference type="InterPro" id="IPR002547">
    <property type="entry name" value="tRNA-bd_dom"/>
</dbReference>
<proteinExistence type="inferred from homology"/>
<dbReference type="PRINTS" id="PR01041">
    <property type="entry name" value="TRNASYNTHMET"/>
</dbReference>
<dbReference type="InterPro" id="IPR014729">
    <property type="entry name" value="Rossmann-like_a/b/a_fold"/>
</dbReference>
<feature type="binding site" evidence="16">
    <location>
        <position position="164"/>
    </location>
    <ligand>
        <name>Zn(2+)</name>
        <dbReference type="ChEBI" id="CHEBI:29105"/>
    </ligand>
</feature>
<evidence type="ECO:0000256" key="12">
    <source>
        <dbReference type="ARBA" id="ARBA00022884"/>
    </source>
</evidence>
<feature type="binding site" evidence="16">
    <location>
        <position position="148"/>
    </location>
    <ligand>
        <name>Zn(2+)</name>
        <dbReference type="ChEBI" id="CHEBI:29105"/>
    </ligand>
</feature>
<evidence type="ECO:0000256" key="4">
    <source>
        <dbReference type="ARBA" id="ARBA00011738"/>
    </source>
</evidence>
<feature type="binding site" evidence="16">
    <location>
        <position position="151"/>
    </location>
    <ligand>
        <name>Zn(2+)</name>
        <dbReference type="ChEBI" id="CHEBI:29105"/>
    </ligand>
</feature>
<dbReference type="NCBIfam" id="TIGR00399">
    <property type="entry name" value="metG_C_term"/>
    <property type="match status" value="1"/>
</dbReference>
<dbReference type="PANTHER" id="PTHR45765">
    <property type="entry name" value="METHIONINE--TRNA LIGASE"/>
    <property type="match status" value="1"/>
</dbReference>
<feature type="binding site" evidence="16">
    <location>
        <position position="349"/>
    </location>
    <ligand>
        <name>ATP</name>
        <dbReference type="ChEBI" id="CHEBI:30616"/>
    </ligand>
</feature>
<evidence type="ECO:0000256" key="2">
    <source>
        <dbReference type="ARBA" id="ARBA00004496"/>
    </source>
</evidence>
<dbReference type="Proteomes" id="UP000199514">
    <property type="component" value="Unassembled WGS sequence"/>
</dbReference>
<dbReference type="OrthoDB" id="9810191at2"/>
<dbReference type="InterPro" id="IPR009080">
    <property type="entry name" value="tRNAsynth_Ia_anticodon-bd"/>
</dbReference>
<dbReference type="InterPro" id="IPR012340">
    <property type="entry name" value="NA-bd_OB-fold"/>
</dbReference>
<dbReference type="GO" id="GO:0006431">
    <property type="term" value="P:methionyl-tRNA aminoacylation"/>
    <property type="evidence" value="ECO:0007669"/>
    <property type="project" value="UniProtKB-UniRule"/>
</dbReference>
<dbReference type="EC" id="6.1.1.10" evidence="16"/>
<dbReference type="FunFam" id="2.40.50.140:FF:000042">
    <property type="entry name" value="Methionine--tRNA ligase"/>
    <property type="match status" value="1"/>
</dbReference>
<evidence type="ECO:0000256" key="13">
    <source>
        <dbReference type="ARBA" id="ARBA00022917"/>
    </source>
</evidence>
<dbReference type="InterPro" id="IPR029038">
    <property type="entry name" value="MetRS_Zn"/>
</dbReference>
<keyword evidence="13 16" id="KW-0648">Protein biosynthesis</keyword>
<dbReference type="Pfam" id="PF09334">
    <property type="entry name" value="tRNA-synt_1g"/>
    <property type="match status" value="1"/>
</dbReference>
<comment type="function">
    <text evidence="1 16">Is required not only for elongation of protein synthesis but also for the initiation of all mRNA translation through initiator tRNA(fMet) aminoacylation.</text>
</comment>
<comment type="catalytic activity">
    <reaction evidence="15 16">
        <text>tRNA(Met) + L-methionine + ATP = L-methionyl-tRNA(Met) + AMP + diphosphate</text>
        <dbReference type="Rhea" id="RHEA:13481"/>
        <dbReference type="Rhea" id="RHEA-COMP:9667"/>
        <dbReference type="Rhea" id="RHEA-COMP:9698"/>
        <dbReference type="ChEBI" id="CHEBI:30616"/>
        <dbReference type="ChEBI" id="CHEBI:33019"/>
        <dbReference type="ChEBI" id="CHEBI:57844"/>
        <dbReference type="ChEBI" id="CHEBI:78442"/>
        <dbReference type="ChEBI" id="CHEBI:78530"/>
        <dbReference type="ChEBI" id="CHEBI:456215"/>
        <dbReference type="EC" id="6.1.1.10"/>
    </reaction>
</comment>
<keyword evidence="11 16" id="KW-0067">ATP-binding</keyword>
<dbReference type="GO" id="GO:0004825">
    <property type="term" value="F:methionine-tRNA ligase activity"/>
    <property type="evidence" value="ECO:0007669"/>
    <property type="project" value="UniProtKB-UniRule"/>
</dbReference>
<dbReference type="CDD" id="cd00814">
    <property type="entry name" value="MetRS_core"/>
    <property type="match status" value="1"/>
</dbReference>
<evidence type="ECO:0000313" key="19">
    <source>
        <dbReference type="Proteomes" id="UP000199514"/>
    </source>
</evidence>
<keyword evidence="6 16" id="KW-0820">tRNA-binding</keyword>
<evidence type="ECO:0000256" key="15">
    <source>
        <dbReference type="ARBA" id="ARBA00047364"/>
    </source>
</evidence>
<dbReference type="Gene3D" id="1.10.730.10">
    <property type="entry name" value="Isoleucyl-tRNA Synthetase, Domain 1"/>
    <property type="match status" value="1"/>
</dbReference>
<dbReference type="PANTHER" id="PTHR45765:SF1">
    <property type="entry name" value="METHIONINE--TRNA LIGASE, CYTOPLASMIC"/>
    <property type="match status" value="1"/>
</dbReference>
<dbReference type="GO" id="GO:0000049">
    <property type="term" value="F:tRNA binding"/>
    <property type="evidence" value="ECO:0007669"/>
    <property type="project" value="UniProtKB-UniRule"/>
</dbReference>
<evidence type="ECO:0000256" key="14">
    <source>
        <dbReference type="ARBA" id="ARBA00023146"/>
    </source>
</evidence>
<evidence type="ECO:0000256" key="8">
    <source>
        <dbReference type="ARBA" id="ARBA00022723"/>
    </source>
</evidence>
<gene>
    <name evidence="16" type="primary">metG</name>
    <name evidence="18" type="ORF">SAMN05421780_11517</name>
</gene>
<dbReference type="SUPFAM" id="SSF50249">
    <property type="entry name" value="Nucleic acid-binding proteins"/>
    <property type="match status" value="1"/>
</dbReference>
<dbReference type="InterPro" id="IPR033911">
    <property type="entry name" value="MetRS_core"/>
</dbReference>
<dbReference type="InterPro" id="IPR041872">
    <property type="entry name" value="Anticodon_Met"/>
</dbReference>
<dbReference type="GO" id="GO:0005829">
    <property type="term" value="C:cytosol"/>
    <property type="evidence" value="ECO:0007669"/>
    <property type="project" value="TreeGrafter"/>
</dbReference>
<evidence type="ECO:0000256" key="6">
    <source>
        <dbReference type="ARBA" id="ARBA00022555"/>
    </source>
</evidence>
<dbReference type="InterPro" id="IPR023458">
    <property type="entry name" value="Met-tRNA_ligase_1"/>
</dbReference>
<evidence type="ECO:0000256" key="5">
    <source>
        <dbReference type="ARBA" id="ARBA00022490"/>
    </source>
</evidence>
<dbReference type="CDD" id="cd07957">
    <property type="entry name" value="Anticodon_Ia_Met"/>
    <property type="match status" value="1"/>
</dbReference>
<keyword evidence="5 16" id="KW-0963">Cytoplasm</keyword>